<evidence type="ECO:0000313" key="1">
    <source>
        <dbReference type="Proteomes" id="UP000694863"/>
    </source>
</evidence>
<gene>
    <name evidence="2" type="primary">PEG3</name>
</gene>
<name>A0AC55D980_ECHTE</name>
<protein>
    <submittedName>
        <fullName evidence="2">Paternally-expressed gene 3 protein</fullName>
    </submittedName>
</protein>
<accession>A0AC55D980</accession>
<sequence>MLPPKFLSTTNPQKSRALGLWALDGDAGDGTSGSELSRQRFRNLLYVEFVGPRKTLSQLRNLCLDWLQPETRSHEEIVELLVLEQFLTIIPERVKPWVLAQKPENCDRLVTLLENYEEEEDEMHQPEDDAAHSDDDLSRVGAESPPPRSVHSFGRDRRGRIRDMGSRDQWPYAQTYRNRSPPRDLPLPLMERDDDSDQDSMMDFGSTSQEVESYQDMVDFAEERKPPNTIQDNMENYRKLLSLGVQLAEDDGHSHMTQGHSSRSRRSAYPSTSRGLKIMPETRKPSYWRGICEDESSHGVIMEKFIKDVSRNTRAGRMRDHMDRPQRFPGVLGDDWMEGPFSRRESVILERGREGSVLGGGLSLNSHLPPRTQVLERKRRYQVDVDGKGAAPDQRGGRAKKPFARSQAREATCVSSLISTSPVEWPPSGWEALPYTCDACGWSYSVISEFIEHQIKHTRESLHDYGESFIHSVALSEARKKLAKAQRSERSASGDALGECQEAPGREDLTECQEQEDEDAILPSPTLNELQRMYGKEKFYQCSLCQETFLHSSALAGHQKTHRSGDSDSDCDHECGGKAPEPSPAPTEPRTACGKESAGERKARAETLPRSPAPKEHPEAHARSLSENQGTVWEETFIPGQALRRQQEAPATEKLRESKDGRDAFVQSSDLSEHPTRHSQKNLREGRGYQKSVICSVPCPGSQKSHTITRPPGLEPEQEERACTVSANPEEQQRPPAHERVCEGRRCERSVIHRLVFADPQKSHSAVELRKPRSRAECTIVQSTDAMECERAGAAESAAYGGNVCAVIRSTATATATATASASASAPARPPRHRHRTGAEPLAKGQERREPSACISAFSLLPKMDLRENPFEVLENPFDEADYLKYTVIHSAPRSDGGATKEAGPGESREEGEPPAPSAQVPEQHQKARSKKKYIEPTDHDAPATHSPFGIPQSSQWRARPYTCQQCGESFARSADLREHLKVHDQEGPSGSQTYERSVIRSLAFVDPEAFSAEQRRRHQCRECGKCFITRETLNCHQKVYCRERQHGASAFQRSVIQGLGFSRRQGQSVAECTIYECKNCGTGFTDLDDLRDHEEVHEQACLLENRLCGPSGVQTPCSFGDAQRSSDGDQLFECPQCGESFISNSFLCEHQKLHEREPFYACRQYSEGSLRRFRMHTQKRRRSAKSRPSGSRNLRCQVCGQDFIHISVLEEHMRIHTGEDQPEQAKSGEDTVVQGLALTEFQRDQTEERPHECKTCGETFLSQSDLRDHMRVHEKGEPFDYGATFLHTSFFDLPPGDGPFYECKECGKSFIHNTILVKHQQLHVEEAEAAQEVEANFVVPQEVLRIQGSNVEAAEPDLEAAEPSGEAEQPTGEAAEPSGEAEQPGGEAEQPSGEAAAAAAEEPHGAGIEDPGERAEEEPEGEAEEPEGAGIEDPEEEEEEEEEDDNDDDEDQEIQVEEPYYDCQECAETFPSNSAYREHLKTHARMILHEPGRGYGESSRYTGQASTSAGANDWDDEKYFRCDVCGQFFTDRLSLARHQNSHTG</sequence>
<reference evidence="2" key="1">
    <citation type="submission" date="2025-08" db="UniProtKB">
        <authorList>
            <consortium name="RefSeq"/>
        </authorList>
    </citation>
    <scope>IDENTIFICATION</scope>
</reference>
<organism evidence="1 2">
    <name type="scientific">Echinops telfairi</name>
    <name type="common">Lesser hedgehog tenrec</name>
    <dbReference type="NCBI Taxonomy" id="9371"/>
    <lineage>
        <taxon>Eukaryota</taxon>
        <taxon>Metazoa</taxon>
        <taxon>Chordata</taxon>
        <taxon>Craniata</taxon>
        <taxon>Vertebrata</taxon>
        <taxon>Euteleostomi</taxon>
        <taxon>Mammalia</taxon>
        <taxon>Eutheria</taxon>
        <taxon>Afrotheria</taxon>
        <taxon>Tenrecidae</taxon>
        <taxon>Tenrecinae</taxon>
        <taxon>Echinops</taxon>
    </lineage>
</organism>
<dbReference type="RefSeq" id="XP_045148301.1">
    <property type="nucleotide sequence ID" value="XM_045292366.1"/>
</dbReference>
<proteinExistence type="predicted"/>
<dbReference type="Proteomes" id="UP000694863">
    <property type="component" value="Unplaced"/>
</dbReference>
<keyword evidence="1" id="KW-1185">Reference proteome</keyword>
<evidence type="ECO:0000313" key="2">
    <source>
        <dbReference type="RefSeq" id="XP_045148301.1"/>
    </source>
</evidence>